<name>F7NKJ6_9FIRM</name>
<evidence type="ECO:0000313" key="1">
    <source>
        <dbReference type="EMBL" id="EGO63448.1"/>
    </source>
</evidence>
<dbReference type="Proteomes" id="UP000003240">
    <property type="component" value="Unassembled WGS sequence"/>
</dbReference>
<keyword evidence="2" id="KW-1185">Reference proteome</keyword>
<accession>F7NKJ6</accession>
<gene>
    <name evidence="1" type="ORF">ALO_13050</name>
</gene>
<dbReference type="eggNOG" id="ENOG5032Y8H">
    <property type="taxonomic scope" value="Bacteria"/>
</dbReference>
<reference evidence="1 2" key="1">
    <citation type="journal article" date="2011" name="EMBO J.">
        <title>Structural diversity of bacterial flagellar motors.</title>
        <authorList>
            <person name="Chen S."/>
            <person name="Beeby M."/>
            <person name="Murphy G.E."/>
            <person name="Leadbetter J.R."/>
            <person name="Hendrixson D.R."/>
            <person name="Briegel A."/>
            <person name="Li Z."/>
            <person name="Shi J."/>
            <person name="Tocheva E.I."/>
            <person name="Muller A."/>
            <person name="Dobro M.J."/>
            <person name="Jensen G.J."/>
        </authorList>
    </citation>
    <scope>NUCLEOTIDE SEQUENCE [LARGE SCALE GENOMIC DNA]</scope>
    <source>
        <strain evidence="1 2">DSM 6540</strain>
    </source>
</reference>
<dbReference type="OrthoDB" id="1669310at2"/>
<proteinExistence type="predicted"/>
<organism evidence="1 2">
    <name type="scientific">Acetonema longum DSM 6540</name>
    <dbReference type="NCBI Taxonomy" id="1009370"/>
    <lineage>
        <taxon>Bacteria</taxon>
        <taxon>Bacillati</taxon>
        <taxon>Bacillota</taxon>
        <taxon>Negativicutes</taxon>
        <taxon>Acetonemataceae</taxon>
        <taxon>Acetonema</taxon>
    </lineage>
</organism>
<evidence type="ECO:0000313" key="2">
    <source>
        <dbReference type="Proteomes" id="UP000003240"/>
    </source>
</evidence>
<dbReference type="AlphaFoldDB" id="F7NKJ6"/>
<dbReference type="EMBL" id="AFGF01000115">
    <property type="protein sequence ID" value="EGO63448.1"/>
    <property type="molecule type" value="Genomic_DNA"/>
</dbReference>
<comment type="caution">
    <text evidence="1">The sequence shown here is derived from an EMBL/GenBank/DDBJ whole genome shotgun (WGS) entry which is preliminary data.</text>
</comment>
<protein>
    <submittedName>
        <fullName evidence="1">Uncharacterized protein</fullName>
    </submittedName>
</protein>
<sequence length="76" mass="8268">MSRVIAGKLLAGVIFGDGNTKEYIYLPAGEVGSSAPICIMESRDKQRDLVLEEAVAQVLRLSLKPARHPLLGNRSF</sequence>
<dbReference type="RefSeq" id="WP_004096404.1">
    <property type="nucleotide sequence ID" value="NZ_AFGF01000115.1"/>
</dbReference>